<name>A0A378MG49_LISGR</name>
<dbReference type="RefSeq" id="WP_115345993.1">
    <property type="nucleotide sequence ID" value="NZ_UGPG01000001.1"/>
</dbReference>
<keyword evidence="1" id="KW-0472">Membrane</keyword>
<protein>
    <submittedName>
        <fullName evidence="2">Uncharacterized protein</fullName>
    </submittedName>
</protein>
<evidence type="ECO:0000313" key="2">
    <source>
        <dbReference type="EMBL" id="STY44503.1"/>
    </source>
</evidence>
<organism evidence="2 3">
    <name type="scientific">Listeria grayi</name>
    <name type="common">Listeria murrayi</name>
    <dbReference type="NCBI Taxonomy" id="1641"/>
    <lineage>
        <taxon>Bacteria</taxon>
        <taxon>Bacillati</taxon>
        <taxon>Bacillota</taxon>
        <taxon>Bacilli</taxon>
        <taxon>Bacillales</taxon>
        <taxon>Listeriaceae</taxon>
        <taxon>Listeria</taxon>
    </lineage>
</organism>
<reference evidence="2 3" key="1">
    <citation type="submission" date="2018-06" db="EMBL/GenBank/DDBJ databases">
        <authorList>
            <consortium name="Pathogen Informatics"/>
            <person name="Doyle S."/>
        </authorList>
    </citation>
    <scope>NUCLEOTIDE SEQUENCE [LARGE SCALE GENOMIC DNA]</scope>
    <source>
        <strain evidence="3">NCTC 10815</strain>
    </source>
</reference>
<proteinExistence type="predicted"/>
<gene>
    <name evidence="2" type="ORF">NCTC10815_01845</name>
</gene>
<sequence>MSEEFDLGRFLKKAFIVALGIGLIGLGLIAALTLVGVVIAIPLFKKGARALLLHQSGNESGKIKWEDEEGCHKYKW</sequence>
<accession>A0A378MG49</accession>
<dbReference type="Proteomes" id="UP000254879">
    <property type="component" value="Unassembled WGS sequence"/>
</dbReference>
<evidence type="ECO:0000313" key="3">
    <source>
        <dbReference type="Proteomes" id="UP000254879"/>
    </source>
</evidence>
<keyword evidence="1" id="KW-0812">Transmembrane</keyword>
<dbReference type="AlphaFoldDB" id="A0A378MG49"/>
<evidence type="ECO:0000256" key="1">
    <source>
        <dbReference type="SAM" id="Phobius"/>
    </source>
</evidence>
<dbReference type="EMBL" id="UGPG01000001">
    <property type="protein sequence ID" value="STY44503.1"/>
    <property type="molecule type" value="Genomic_DNA"/>
</dbReference>
<keyword evidence="1" id="KW-1133">Transmembrane helix</keyword>
<feature type="transmembrane region" description="Helical" evidence="1">
    <location>
        <begin position="15"/>
        <end position="44"/>
    </location>
</feature>